<dbReference type="InterPro" id="IPR032508">
    <property type="entry name" value="FecR_C"/>
</dbReference>
<evidence type="ECO:0000313" key="5">
    <source>
        <dbReference type="Proteomes" id="UP000192980"/>
    </source>
</evidence>
<sequence>MNKEWITKYIVGEMNAAERATMEAWIEADPVHKEEYIAMKKVWELSAQKGDAPEIDIDRAWNTFTQLRTERAQSKDEVVVKIRTSRSPFRWIGAAAAILLILGLSYWGLNDKLSQETDLRTLTQTLRAPLPDGSMVSLNKDTELHYHKSWFGKKRAVSLVEGEAFFEVKKDKAHPFVIEAGQHRITVVGTSFHVRRTPGETEVIVATGKVRVNYGDQEVFLLPEQRIVIADTSKQTVKVDSVKDNLYRYYVHQVFEFDNTPLSRVFEALGKAYEKEFVLENPAHRKLLYSAKFEQQGLSEMIDVILKTFDLKMKKRGNKYYIN</sequence>
<evidence type="ECO:0000259" key="3">
    <source>
        <dbReference type="Pfam" id="PF16344"/>
    </source>
</evidence>
<feature type="domain" description="FecR protein" evidence="2">
    <location>
        <begin position="123"/>
        <end position="211"/>
    </location>
</feature>
<dbReference type="PANTHER" id="PTHR30273">
    <property type="entry name" value="PERIPLASMIC SIGNAL SENSOR AND SIGMA FACTOR ACTIVATOR FECR-RELATED"/>
    <property type="match status" value="1"/>
</dbReference>
<keyword evidence="1" id="KW-0472">Membrane</keyword>
<dbReference type="InterPro" id="IPR006860">
    <property type="entry name" value="FecR"/>
</dbReference>
<dbReference type="Gene3D" id="3.55.50.30">
    <property type="match status" value="1"/>
</dbReference>
<dbReference type="AlphaFoldDB" id="A0A1X7I5J5"/>
<organism evidence="4 5">
    <name type="scientific">Sphingobacterium psychroaquaticum</name>
    <dbReference type="NCBI Taxonomy" id="561061"/>
    <lineage>
        <taxon>Bacteria</taxon>
        <taxon>Pseudomonadati</taxon>
        <taxon>Bacteroidota</taxon>
        <taxon>Sphingobacteriia</taxon>
        <taxon>Sphingobacteriales</taxon>
        <taxon>Sphingobacteriaceae</taxon>
        <taxon>Sphingobacterium</taxon>
    </lineage>
</organism>
<feature type="domain" description="Protein FecR C-terminal" evidence="3">
    <location>
        <begin position="255"/>
        <end position="322"/>
    </location>
</feature>
<dbReference type="InterPro" id="IPR012373">
    <property type="entry name" value="Ferrdict_sens_TM"/>
</dbReference>
<dbReference type="OrthoDB" id="1452822at2"/>
<keyword evidence="5" id="KW-1185">Reference proteome</keyword>
<dbReference type="Gene3D" id="2.60.120.1440">
    <property type="match status" value="1"/>
</dbReference>
<dbReference type="Pfam" id="PF04773">
    <property type="entry name" value="FecR"/>
    <property type="match status" value="1"/>
</dbReference>
<dbReference type="Proteomes" id="UP000192980">
    <property type="component" value="Unassembled WGS sequence"/>
</dbReference>
<proteinExistence type="predicted"/>
<name>A0A1X7I5J5_9SPHI</name>
<feature type="transmembrane region" description="Helical" evidence="1">
    <location>
        <begin position="91"/>
        <end position="109"/>
    </location>
</feature>
<keyword evidence="1" id="KW-0812">Transmembrane</keyword>
<dbReference type="PANTHER" id="PTHR30273:SF2">
    <property type="entry name" value="PROTEIN FECR"/>
    <property type="match status" value="1"/>
</dbReference>
<dbReference type="RefSeq" id="WP_085471303.1">
    <property type="nucleotide sequence ID" value="NZ_FXAU01000001.1"/>
</dbReference>
<keyword evidence="1" id="KW-1133">Transmembrane helix</keyword>
<protein>
    <submittedName>
        <fullName evidence="4">FecR family protein</fullName>
    </submittedName>
</protein>
<reference evidence="4 5" key="1">
    <citation type="submission" date="2017-04" db="EMBL/GenBank/DDBJ databases">
        <authorList>
            <person name="Afonso C.L."/>
            <person name="Miller P.J."/>
            <person name="Scott M.A."/>
            <person name="Spackman E."/>
            <person name="Goraichik I."/>
            <person name="Dimitrov K.M."/>
            <person name="Suarez D.L."/>
            <person name="Swayne D.E."/>
        </authorList>
    </citation>
    <scope>NUCLEOTIDE SEQUENCE [LARGE SCALE GENOMIC DNA]</scope>
    <source>
        <strain evidence="4 5">DSM 22418</strain>
    </source>
</reference>
<dbReference type="GO" id="GO:0016989">
    <property type="term" value="F:sigma factor antagonist activity"/>
    <property type="evidence" value="ECO:0007669"/>
    <property type="project" value="TreeGrafter"/>
</dbReference>
<evidence type="ECO:0000256" key="1">
    <source>
        <dbReference type="SAM" id="Phobius"/>
    </source>
</evidence>
<dbReference type="Pfam" id="PF16344">
    <property type="entry name" value="FecR_C"/>
    <property type="match status" value="1"/>
</dbReference>
<accession>A0A1X7I5J5</accession>
<dbReference type="PIRSF" id="PIRSF018266">
    <property type="entry name" value="FecR"/>
    <property type="match status" value="1"/>
</dbReference>
<evidence type="ECO:0000259" key="2">
    <source>
        <dbReference type="Pfam" id="PF04773"/>
    </source>
</evidence>
<dbReference type="STRING" id="561061.SAMN05660862_0421"/>
<evidence type="ECO:0000313" key="4">
    <source>
        <dbReference type="EMBL" id="SMG09061.1"/>
    </source>
</evidence>
<dbReference type="EMBL" id="FXAU01000001">
    <property type="protein sequence ID" value="SMG09061.1"/>
    <property type="molecule type" value="Genomic_DNA"/>
</dbReference>
<gene>
    <name evidence="4" type="ORF">SAMN05660862_0421</name>
</gene>